<dbReference type="InterPro" id="IPR028082">
    <property type="entry name" value="Peripla_BP_I"/>
</dbReference>
<evidence type="ECO:0000259" key="4">
    <source>
        <dbReference type="PROSITE" id="PS50932"/>
    </source>
</evidence>
<dbReference type="Pfam" id="PF00356">
    <property type="entry name" value="LacI"/>
    <property type="match status" value="1"/>
</dbReference>
<dbReference type="PANTHER" id="PTHR30146">
    <property type="entry name" value="LACI-RELATED TRANSCRIPTIONAL REPRESSOR"/>
    <property type="match status" value="1"/>
</dbReference>
<dbReference type="Gene3D" id="3.40.50.2300">
    <property type="match status" value="2"/>
</dbReference>
<protein>
    <submittedName>
        <fullName evidence="5">LacI family DNA-binding transcriptional regulator</fullName>
    </submittedName>
</protein>
<dbReference type="RefSeq" id="WP_319831956.1">
    <property type="nucleotide sequence ID" value="NZ_CP138858.1"/>
</dbReference>
<keyword evidence="6" id="KW-1185">Reference proteome</keyword>
<feature type="domain" description="HTH lacI-type" evidence="4">
    <location>
        <begin position="4"/>
        <end position="58"/>
    </location>
</feature>
<sequence length="342" mass="38019">MPELTIRDIAQLAKVSPATVSLALRNNPRISEGTRKRVQRIAIDCGYRVNPMISSLMSHQRATRKKVTFVASLAFITPTRLGTITEAPWDAPADIFRSAKARAAALGYALEEIPYREEGIGPHRLEQILASRNISGLIVHHLSDLSELLGIDWSKYSLVSAGSATHSPRLHHVSSDHYQNMALAMEKVRSLGYRRPGLCIRPFLDEMTSHRYVAAYLLAQQRLDSCDRISPLVCSESDEATFSHWIRDHKPDVVLCGNYRVQSWVERAGFRVPAQVGFVHLDVSPSKSDCSGILQNRMLIGATAINVVVAENLRNERGLSESAMATLIEGDWVEGQTVRNLI</sequence>
<proteinExistence type="predicted"/>
<dbReference type="CDD" id="cd01392">
    <property type="entry name" value="HTH_LacI"/>
    <property type="match status" value="1"/>
</dbReference>
<organism evidence="5 6">
    <name type="scientific">Coraliomargarita algicola</name>
    <dbReference type="NCBI Taxonomy" id="3092156"/>
    <lineage>
        <taxon>Bacteria</taxon>
        <taxon>Pseudomonadati</taxon>
        <taxon>Verrucomicrobiota</taxon>
        <taxon>Opitutia</taxon>
        <taxon>Puniceicoccales</taxon>
        <taxon>Coraliomargaritaceae</taxon>
        <taxon>Coraliomargarita</taxon>
    </lineage>
</organism>
<dbReference type="GO" id="GO:0003677">
    <property type="term" value="F:DNA binding"/>
    <property type="evidence" value="ECO:0007669"/>
    <property type="project" value="UniProtKB-KW"/>
</dbReference>
<dbReference type="SUPFAM" id="SSF53822">
    <property type="entry name" value="Periplasmic binding protein-like I"/>
    <property type="match status" value="1"/>
</dbReference>
<evidence type="ECO:0000313" key="5">
    <source>
        <dbReference type="EMBL" id="WPJ95054.1"/>
    </source>
</evidence>
<evidence type="ECO:0000256" key="2">
    <source>
        <dbReference type="ARBA" id="ARBA00023125"/>
    </source>
</evidence>
<dbReference type="Proteomes" id="UP001324993">
    <property type="component" value="Chromosome"/>
</dbReference>
<evidence type="ECO:0000256" key="3">
    <source>
        <dbReference type="ARBA" id="ARBA00023163"/>
    </source>
</evidence>
<dbReference type="PROSITE" id="PS00356">
    <property type="entry name" value="HTH_LACI_1"/>
    <property type="match status" value="1"/>
</dbReference>
<dbReference type="PROSITE" id="PS50932">
    <property type="entry name" value="HTH_LACI_2"/>
    <property type="match status" value="1"/>
</dbReference>
<keyword evidence="2 5" id="KW-0238">DNA-binding</keyword>
<gene>
    <name evidence="5" type="ORF">SH580_16625</name>
</gene>
<dbReference type="SMART" id="SM00354">
    <property type="entry name" value="HTH_LACI"/>
    <property type="match status" value="1"/>
</dbReference>
<dbReference type="Gene3D" id="1.10.260.40">
    <property type="entry name" value="lambda repressor-like DNA-binding domains"/>
    <property type="match status" value="1"/>
</dbReference>
<keyword evidence="3" id="KW-0804">Transcription</keyword>
<dbReference type="InterPro" id="IPR000843">
    <property type="entry name" value="HTH_LacI"/>
</dbReference>
<dbReference type="SUPFAM" id="SSF47413">
    <property type="entry name" value="lambda repressor-like DNA-binding domains"/>
    <property type="match status" value="1"/>
</dbReference>
<dbReference type="InterPro" id="IPR010982">
    <property type="entry name" value="Lambda_DNA-bd_dom_sf"/>
</dbReference>
<dbReference type="EMBL" id="CP138858">
    <property type="protein sequence ID" value="WPJ95054.1"/>
    <property type="molecule type" value="Genomic_DNA"/>
</dbReference>
<dbReference type="PANTHER" id="PTHR30146:SF109">
    <property type="entry name" value="HTH-TYPE TRANSCRIPTIONAL REGULATOR GALS"/>
    <property type="match status" value="1"/>
</dbReference>
<accession>A0ABZ0RFX0</accession>
<reference evidence="5 6" key="1">
    <citation type="submission" date="2023-11" db="EMBL/GenBank/DDBJ databases">
        <title>Coraliomargarita sp. nov., isolated from marine algae.</title>
        <authorList>
            <person name="Lee J.K."/>
            <person name="Baek J.H."/>
            <person name="Kim J.M."/>
            <person name="Choi D.G."/>
            <person name="Jeon C.O."/>
        </authorList>
    </citation>
    <scope>NUCLEOTIDE SEQUENCE [LARGE SCALE GENOMIC DNA]</scope>
    <source>
        <strain evidence="5 6">J2-16</strain>
    </source>
</reference>
<name>A0ABZ0RFX0_9BACT</name>
<evidence type="ECO:0000256" key="1">
    <source>
        <dbReference type="ARBA" id="ARBA00023015"/>
    </source>
</evidence>
<keyword evidence="1" id="KW-0805">Transcription regulation</keyword>
<evidence type="ECO:0000313" key="6">
    <source>
        <dbReference type="Proteomes" id="UP001324993"/>
    </source>
</evidence>